<keyword evidence="2" id="KW-1185">Reference proteome</keyword>
<dbReference type="EMBL" id="JASCZI010003348">
    <property type="protein sequence ID" value="MED6116779.1"/>
    <property type="molecule type" value="Genomic_DNA"/>
</dbReference>
<proteinExistence type="predicted"/>
<evidence type="ECO:0000313" key="1">
    <source>
        <dbReference type="EMBL" id="MED6116779.1"/>
    </source>
</evidence>
<sequence>MRTVGLSPNSIVTRLRVAQTLPHLPSPLTQGCPSIASASARLLAASHRRPTRSSSRCCNRRLLASLSPRRVLTATHRHLFVSQLGGPCLATVPLSSVSDLSPRPSVE</sequence>
<organism evidence="1 2">
    <name type="scientific">Stylosanthes scabra</name>
    <dbReference type="NCBI Taxonomy" id="79078"/>
    <lineage>
        <taxon>Eukaryota</taxon>
        <taxon>Viridiplantae</taxon>
        <taxon>Streptophyta</taxon>
        <taxon>Embryophyta</taxon>
        <taxon>Tracheophyta</taxon>
        <taxon>Spermatophyta</taxon>
        <taxon>Magnoliopsida</taxon>
        <taxon>eudicotyledons</taxon>
        <taxon>Gunneridae</taxon>
        <taxon>Pentapetalae</taxon>
        <taxon>rosids</taxon>
        <taxon>fabids</taxon>
        <taxon>Fabales</taxon>
        <taxon>Fabaceae</taxon>
        <taxon>Papilionoideae</taxon>
        <taxon>50 kb inversion clade</taxon>
        <taxon>dalbergioids sensu lato</taxon>
        <taxon>Dalbergieae</taxon>
        <taxon>Pterocarpus clade</taxon>
        <taxon>Stylosanthes</taxon>
    </lineage>
</organism>
<accession>A0ABU6R0L7</accession>
<reference evidence="1 2" key="1">
    <citation type="journal article" date="2023" name="Plants (Basel)">
        <title>Bridging the Gap: Combining Genomics and Transcriptomics Approaches to Understand Stylosanthes scabra, an Orphan Legume from the Brazilian Caatinga.</title>
        <authorList>
            <person name="Ferreira-Neto J.R.C."/>
            <person name="da Silva M.D."/>
            <person name="Binneck E."/>
            <person name="de Melo N.F."/>
            <person name="da Silva R.H."/>
            <person name="de Melo A.L.T.M."/>
            <person name="Pandolfi V."/>
            <person name="Bustamante F.O."/>
            <person name="Brasileiro-Vidal A.C."/>
            <person name="Benko-Iseppon A.M."/>
        </authorList>
    </citation>
    <scope>NUCLEOTIDE SEQUENCE [LARGE SCALE GENOMIC DNA]</scope>
    <source>
        <tissue evidence="1">Leaves</tissue>
    </source>
</reference>
<comment type="caution">
    <text evidence="1">The sequence shown here is derived from an EMBL/GenBank/DDBJ whole genome shotgun (WGS) entry which is preliminary data.</text>
</comment>
<dbReference type="Proteomes" id="UP001341840">
    <property type="component" value="Unassembled WGS sequence"/>
</dbReference>
<gene>
    <name evidence="1" type="ORF">PIB30_103375</name>
</gene>
<evidence type="ECO:0000313" key="2">
    <source>
        <dbReference type="Proteomes" id="UP001341840"/>
    </source>
</evidence>
<name>A0ABU6R0L7_9FABA</name>
<feature type="non-terminal residue" evidence="1">
    <location>
        <position position="107"/>
    </location>
</feature>
<protein>
    <submittedName>
        <fullName evidence="1">Uncharacterized protein</fullName>
    </submittedName>
</protein>
<dbReference type="PROSITE" id="PS51257">
    <property type="entry name" value="PROKAR_LIPOPROTEIN"/>
    <property type="match status" value="1"/>
</dbReference>